<sequence length="239" mass="27011">MRALPPPPRRRPGIFVPTGEDGNQSHAASRAGTSWFTRNKSNPLLALYIHHNVQLPRNNQDLPSETIDLERTVMSAGTLWPTHVLAVSPQNTDSLTLDGEGNPWRPFFVRGTPSSSTIITFPVIQIEVPHPDSIPLLLLFALGLEPNLDLFSRQLLPTDVMLEFPDVDAMVIRMEEQLDPDGIQEYHVRNRHLWFNSLRLGVLDKQVFKRIELCYKVTVRAQERQRSGTTPLIIVDAAE</sequence>
<organism evidence="2 3">
    <name type="scientific">Athelia psychrophila</name>
    <dbReference type="NCBI Taxonomy" id="1759441"/>
    <lineage>
        <taxon>Eukaryota</taxon>
        <taxon>Fungi</taxon>
        <taxon>Dikarya</taxon>
        <taxon>Basidiomycota</taxon>
        <taxon>Agaricomycotina</taxon>
        <taxon>Agaricomycetes</taxon>
        <taxon>Agaricomycetidae</taxon>
        <taxon>Atheliales</taxon>
        <taxon>Atheliaceae</taxon>
        <taxon>Athelia</taxon>
    </lineage>
</organism>
<protein>
    <submittedName>
        <fullName evidence="2">Uncharacterized protein</fullName>
    </submittedName>
</protein>
<reference evidence="2 3" key="1">
    <citation type="journal article" date="2016" name="Mol. Biol. Evol.">
        <title>Comparative Genomics of Early-Diverging Mushroom-Forming Fungi Provides Insights into the Origins of Lignocellulose Decay Capabilities.</title>
        <authorList>
            <person name="Nagy L.G."/>
            <person name="Riley R."/>
            <person name="Tritt A."/>
            <person name="Adam C."/>
            <person name="Daum C."/>
            <person name="Floudas D."/>
            <person name="Sun H."/>
            <person name="Yadav J.S."/>
            <person name="Pangilinan J."/>
            <person name="Larsson K.H."/>
            <person name="Matsuura K."/>
            <person name="Barry K."/>
            <person name="Labutti K."/>
            <person name="Kuo R."/>
            <person name="Ohm R.A."/>
            <person name="Bhattacharya S.S."/>
            <person name="Shirouzu T."/>
            <person name="Yoshinaga Y."/>
            <person name="Martin F.M."/>
            <person name="Grigoriev I.V."/>
            <person name="Hibbett D.S."/>
        </authorList>
    </citation>
    <scope>NUCLEOTIDE SEQUENCE [LARGE SCALE GENOMIC DNA]</scope>
    <source>
        <strain evidence="2 3">CBS 109695</strain>
    </source>
</reference>
<feature type="compositionally biased region" description="Polar residues" evidence="1">
    <location>
        <begin position="21"/>
        <end position="31"/>
    </location>
</feature>
<name>A0A166TNY3_9AGAM</name>
<evidence type="ECO:0000313" key="2">
    <source>
        <dbReference type="EMBL" id="KZP30819.1"/>
    </source>
</evidence>
<dbReference type="AlphaFoldDB" id="A0A166TNY3"/>
<dbReference type="EMBL" id="KV417492">
    <property type="protein sequence ID" value="KZP30819.1"/>
    <property type="molecule type" value="Genomic_DNA"/>
</dbReference>
<evidence type="ECO:0000313" key="3">
    <source>
        <dbReference type="Proteomes" id="UP000076532"/>
    </source>
</evidence>
<gene>
    <name evidence="2" type="ORF">FIBSPDRAFT_1038065</name>
</gene>
<proteinExistence type="predicted"/>
<dbReference type="Proteomes" id="UP000076532">
    <property type="component" value="Unassembled WGS sequence"/>
</dbReference>
<dbReference type="OrthoDB" id="2802364at2759"/>
<keyword evidence="3" id="KW-1185">Reference proteome</keyword>
<evidence type="ECO:0000256" key="1">
    <source>
        <dbReference type="SAM" id="MobiDB-lite"/>
    </source>
</evidence>
<accession>A0A166TNY3</accession>
<feature type="region of interest" description="Disordered" evidence="1">
    <location>
        <begin position="1"/>
        <end position="31"/>
    </location>
</feature>